<reference evidence="1 2" key="1">
    <citation type="submission" date="2020-03" db="EMBL/GenBank/DDBJ databases">
        <title>Sequencing the genomes of 1000 actinobacteria strains.</title>
        <authorList>
            <person name="Klenk H.-P."/>
        </authorList>
    </citation>
    <scope>NUCLEOTIDE SEQUENCE [LARGE SCALE GENOMIC DNA]</scope>
    <source>
        <strain evidence="1 2">DSM 45668</strain>
    </source>
</reference>
<sequence>MAGVSPRDVQRRGVGDGVMADERVIPAADGAA</sequence>
<comment type="caution">
    <text evidence="1">The sequence shown here is derived from an EMBL/GenBank/DDBJ whole genome shotgun (WGS) entry which is preliminary data.</text>
</comment>
<organism evidence="1 2">
    <name type="scientific">Amycolatopsis viridis</name>
    <dbReference type="NCBI Taxonomy" id="185678"/>
    <lineage>
        <taxon>Bacteria</taxon>
        <taxon>Bacillati</taxon>
        <taxon>Actinomycetota</taxon>
        <taxon>Actinomycetes</taxon>
        <taxon>Pseudonocardiales</taxon>
        <taxon>Pseudonocardiaceae</taxon>
        <taxon>Amycolatopsis</taxon>
    </lineage>
</organism>
<gene>
    <name evidence="1" type="ORF">FHX46_003301</name>
</gene>
<dbReference type="Proteomes" id="UP000754495">
    <property type="component" value="Unassembled WGS sequence"/>
</dbReference>
<accession>A0ABX0SUX5</accession>
<evidence type="ECO:0000313" key="2">
    <source>
        <dbReference type="Proteomes" id="UP000754495"/>
    </source>
</evidence>
<evidence type="ECO:0000313" key="1">
    <source>
        <dbReference type="EMBL" id="NIH80771.1"/>
    </source>
</evidence>
<dbReference type="EMBL" id="JAANOU010000001">
    <property type="protein sequence ID" value="NIH80771.1"/>
    <property type="molecule type" value="Genomic_DNA"/>
</dbReference>
<keyword evidence="2" id="KW-1185">Reference proteome</keyword>
<name>A0ABX0SUX5_9PSEU</name>
<protein>
    <submittedName>
        <fullName evidence="1">Uncharacterized protein</fullName>
    </submittedName>
</protein>
<proteinExistence type="predicted"/>